<protein>
    <submittedName>
        <fullName evidence="1">15612_t:CDS:1</fullName>
    </submittedName>
</protein>
<reference evidence="1" key="1">
    <citation type="submission" date="2021-06" db="EMBL/GenBank/DDBJ databases">
        <authorList>
            <person name="Kallberg Y."/>
            <person name="Tangrot J."/>
            <person name="Rosling A."/>
        </authorList>
    </citation>
    <scope>NUCLEOTIDE SEQUENCE</scope>
    <source>
        <strain evidence="1">MA461A</strain>
    </source>
</reference>
<name>A0ACA9SFR4_9GLOM</name>
<comment type="caution">
    <text evidence="1">The sequence shown here is derived from an EMBL/GenBank/DDBJ whole genome shotgun (WGS) entry which is preliminary data.</text>
</comment>
<dbReference type="EMBL" id="CAJVQC010120662">
    <property type="protein sequence ID" value="CAG8838463.1"/>
    <property type="molecule type" value="Genomic_DNA"/>
</dbReference>
<organism evidence="1 2">
    <name type="scientific">Racocetra persica</name>
    <dbReference type="NCBI Taxonomy" id="160502"/>
    <lineage>
        <taxon>Eukaryota</taxon>
        <taxon>Fungi</taxon>
        <taxon>Fungi incertae sedis</taxon>
        <taxon>Mucoromycota</taxon>
        <taxon>Glomeromycotina</taxon>
        <taxon>Glomeromycetes</taxon>
        <taxon>Diversisporales</taxon>
        <taxon>Gigasporaceae</taxon>
        <taxon>Racocetra</taxon>
    </lineage>
</organism>
<gene>
    <name evidence="1" type="ORF">RPERSI_LOCUS30675</name>
</gene>
<evidence type="ECO:0000313" key="1">
    <source>
        <dbReference type="EMBL" id="CAG8838463.1"/>
    </source>
</evidence>
<proteinExistence type="predicted"/>
<feature type="non-terminal residue" evidence="1">
    <location>
        <position position="1"/>
    </location>
</feature>
<keyword evidence="2" id="KW-1185">Reference proteome</keyword>
<dbReference type="Proteomes" id="UP000789920">
    <property type="component" value="Unassembled WGS sequence"/>
</dbReference>
<evidence type="ECO:0000313" key="2">
    <source>
        <dbReference type="Proteomes" id="UP000789920"/>
    </source>
</evidence>
<sequence>MEDVKFPEINTVEEMTGVISGTVNPINYNLAKEKQYFTYDLWIRMIKDMEDDDNIENFGDNKH</sequence>
<accession>A0ACA9SFR4</accession>